<name>A0A0U4B697_9ACTN</name>
<dbReference type="Proteomes" id="UP000067689">
    <property type="component" value="Chromosome"/>
</dbReference>
<protein>
    <recommendedName>
        <fullName evidence="4">PH domain-containing protein</fullName>
    </recommendedName>
</protein>
<accession>A0A0U4B697</accession>
<dbReference type="KEGG" id="aer:AERYTH_01200"/>
<organism evidence="2 3">
    <name type="scientific">Aeromicrobium erythreum</name>
    <dbReference type="NCBI Taxonomy" id="2041"/>
    <lineage>
        <taxon>Bacteria</taxon>
        <taxon>Bacillati</taxon>
        <taxon>Actinomycetota</taxon>
        <taxon>Actinomycetes</taxon>
        <taxon>Propionibacteriales</taxon>
        <taxon>Nocardioidaceae</taxon>
        <taxon>Aeromicrobium</taxon>
    </lineage>
</organism>
<feature type="transmembrane region" description="Helical" evidence="1">
    <location>
        <begin position="52"/>
        <end position="71"/>
    </location>
</feature>
<gene>
    <name evidence="2" type="ORF">AERYTH_01200</name>
</gene>
<evidence type="ECO:0008006" key="4">
    <source>
        <dbReference type="Google" id="ProtNLM"/>
    </source>
</evidence>
<feature type="transmembrane region" description="Helical" evidence="1">
    <location>
        <begin position="103"/>
        <end position="122"/>
    </location>
</feature>
<dbReference type="EMBL" id="CP011502">
    <property type="protein sequence ID" value="ALX03412.1"/>
    <property type="molecule type" value="Genomic_DNA"/>
</dbReference>
<keyword evidence="3" id="KW-1185">Reference proteome</keyword>
<evidence type="ECO:0000313" key="3">
    <source>
        <dbReference type="Proteomes" id="UP000067689"/>
    </source>
</evidence>
<evidence type="ECO:0000256" key="1">
    <source>
        <dbReference type="SAM" id="Phobius"/>
    </source>
</evidence>
<evidence type="ECO:0000313" key="2">
    <source>
        <dbReference type="EMBL" id="ALX03412.1"/>
    </source>
</evidence>
<keyword evidence="1" id="KW-0472">Membrane</keyword>
<proteinExistence type="predicted"/>
<reference evidence="2 3" key="1">
    <citation type="journal article" date="1991" name="Int. J. Syst. Bacteriol.">
        <title>Description of the erythromycin-producing bacterium Arthrobacter sp. strain NRRL B-3381 as Aeromicrobium erythreum gen. nov., sp. nov.</title>
        <authorList>
            <person name="Miller E.S."/>
            <person name="Woese C.R."/>
            <person name="Brenner S."/>
        </authorList>
    </citation>
    <scope>NUCLEOTIDE SEQUENCE [LARGE SCALE GENOMIC DNA]</scope>
    <source>
        <strain evidence="2 3">AR18</strain>
    </source>
</reference>
<keyword evidence="1" id="KW-0812">Transmembrane</keyword>
<sequence length="247" mass="25998">MSVMGDAETTSYDRRARRADLGADLATLVFGLAGAAVILTQVPADVVAMQALAVYALFAALGAGVLAVARLRTRTFPGLREATVDGRPARGVRAWSGPFVHSVSLDVGLVALGAVVSSIGVASGSAWAALWVPALVATAWFAVRVVLVLVGRRRVDALWLTDQHVVHDSAAGRARIPRTDVESVRPWSGGLFVDGPTGRSGPPLGFRAGARARPGELRVDTSLMGVGPHDLAAWLREQLDDDARPRR</sequence>
<dbReference type="STRING" id="2041.AERYTH_01200"/>
<keyword evidence="1" id="KW-1133">Transmembrane helix</keyword>
<feature type="transmembrane region" description="Helical" evidence="1">
    <location>
        <begin position="128"/>
        <end position="150"/>
    </location>
</feature>
<dbReference type="AlphaFoldDB" id="A0A0U4B697"/>
<dbReference type="PATRIC" id="fig|2041.4.peg.248"/>
<feature type="transmembrane region" description="Helical" evidence="1">
    <location>
        <begin position="21"/>
        <end position="40"/>
    </location>
</feature>